<gene>
    <name evidence="1" type="ORF">681</name>
</gene>
<dbReference type="STRING" id="690567.681"/>
<accession>A0A0E4GCL4</accession>
<evidence type="ECO:0000313" key="2">
    <source>
        <dbReference type="Proteomes" id="UP000045545"/>
    </source>
</evidence>
<dbReference type="EMBL" id="CGIH01000009">
    <property type="protein sequence ID" value="CFX16483.1"/>
    <property type="molecule type" value="Genomic_DNA"/>
</dbReference>
<name>A0A0E4GCL4_9FIRM</name>
<protein>
    <submittedName>
        <fullName evidence="1">Uncharacterized</fullName>
    </submittedName>
</protein>
<proteinExistence type="predicted"/>
<reference evidence="1 2" key="1">
    <citation type="submission" date="2015-03" db="EMBL/GenBank/DDBJ databases">
        <authorList>
            <person name="Murphy D."/>
        </authorList>
    </citation>
    <scope>NUCLEOTIDE SEQUENCE [LARGE SCALE GENOMIC DNA]</scope>
    <source>
        <strain evidence="1 2">OL-4</strain>
    </source>
</reference>
<sequence length="57" mass="6649">MQSIPNSWDIFRRASGEQILKNLANFEGRIRRVEHMPGKAGQFLLRCIHSVKKLRTL</sequence>
<organism evidence="1 2">
    <name type="scientific">Syntrophomonas zehnderi OL-4</name>
    <dbReference type="NCBI Taxonomy" id="690567"/>
    <lineage>
        <taxon>Bacteria</taxon>
        <taxon>Bacillati</taxon>
        <taxon>Bacillota</taxon>
        <taxon>Clostridia</taxon>
        <taxon>Eubacteriales</taxon>
        <taxon>Syntrophomonadaceae</taxon>
        <taxon>Syntrophomonas</taxon>
    </lineage>
</organism>
<evidence type="ECO:0000313" key="1">
    <source>
        <dbReference type="EMBL" id="CFX16483.1"/>
    </source>
</evidence>
<dbReference type="Proteomes" id="UP000045545">
    <property type="component" value="Unassembled WGS sequence"/>
</dbReference>
<keyword evidence="2" id="KW-1185">Reference proteome</keyword>
<dbReference type="AlphaFoldDB" id="A0A0E4GCL4"/>